<dbReference type="GO" id="GO:0016887">
    <property type="term" value="F:ATP hydrolysis activity"/>
    <property type="evidence" value="ECO:0007669"/>
    <property type="project" value="InterPro"/>
</dbReference>
<dbReference type="STRING" id="1037660.A0A066VXC8"/>
<dbReference type="InterPro" id="IPR015342">
    <property type="entry name" value="PEX1-N_C-lobe"/>
</dbReference>
<dbReference type="PANTHER" id="PTHR23077">
    <property type="entry name" value="AAA-FAMILY ATPASE"/>
    <property type="match status" value="1"/>
</dbReference>
<dbReference type="CDD" id="cd19526">
    <property type="entry name" value="RecA-like_PEX1_r2"/>
    <property type="match status" value="1"/>
</dbReference>
<dbReference type="EMBL" id="JMSN01000046">
    <property type="protein sequence ID" value="KDN44933.1"/>
    <property type="molecule type" value="Genomic_DNA"/>
</dbReference>
<keyword evidence="10" id="KW-0653">Protein transport</keyword>
<keyword evidence="6" id="KW-0677">Repeat</keyword>
<protein>
    <recommendedName>
        <fullName evidence="14">Peroxisomal ATPase PEX1</fullName>
    </recommendedName>
    <alternativeName>
        <fullName evidence="13">Peroxin-1</fullName>
    </alternativeName>
</protein>
<dbReference type="GeneID" id="25266520"/>
<evidence type="ECO:0000256" key="9">
    <source>
        <dbReference type="ARBA" id="ARBA00022840"/>
    </source>
</evidence>
<dbReference type="Gene3D" id="3.40.50.300">
    <property type="entry name" value="P-loop containing nucleotide triphosphate hydrolases"/>
    <property type="match status" value="2"/>
</dbReference>
<dbReference type="CDD" id="cd00009">
    <property type="entry name" value="AAA"/>
    <property type="match status" value="1"/>
</dbReference>
<evidence type="ECO:0000256" key="13">
    <source>
        <dbReference type="ARBA" id="ARBA00032509"/>
    </source>
</evidence>
<feature type="domain" description="AAA+ ATPase" evidence="19">
    <location>
        <begin position="550"/>
        <end position="698"/>
    </location>
</feature>
<dbReference type="FunFam" id="3.40.50.300:FF:000149">
    <property type="entry name" value="Nuclear valosin-containing protein-like"/>
    <property type="match status" value="1"/>
</dbReference>
<dbReference type="HOGENOM" id="CLU_000688_1_0_1"/>
<feature type="region of interest" description="Disordered" evidence="18">
    <location>
        <begin position="1157"/>
        <end position="1177"/>
    </location>
</feature>
<dbReference type="InterPro" id="IPR003959">
    <property type="entry name" value="ATPase_AAA_core"/>
</dbReference>
<evidence type="ECO:0000256" key="6">
    <source>
        <dbReference type="ARBA" id="ARBA00022737"/>
    </source>
</evidence>
<evidence type="ECO:0000256" key="4">
    <source>
        <dbReference type="ARBA" id="ARBA00022490"/>
    </source>
</evidence>
<keyword evidence="8" id="KW-0378">Hydrolase</keyword>
<keyword evidence="5" id="KW-0962">Peroxisome biogenesis</keyword>
<feature type="region of interest" description="Disordered" evidence="18">
    <location>
        <begin position="186"/>
        <end position="245"/>
    </location>
</feature>
<dbReference type="GO" id="GO:0005778">
    <property type="term" value="C:peroxisomal membrane"/>
    <property type="evidence" value="ECO:0007669"/>
    <property type="project" value="UniProtKB-SubCell"/>
</dbReference>
<keyword evidence="7" id="KW-0547">Nucleotide-binding</keyword>
<dbReference type="Gene3D" id="3.10.330.10">
    <property type="match status" value="1"/>
</dbReference>
<proteinExistence type="inferred from homology"/>
<dbReference type="OrthoDB" id="2187at2759"/>
<organism evidence="20 21">
    <name type="scientific">Tilletiaria anomala (strain ATCC 24038 / CBS 436.72 / UBC 951)</name>
    <dbReference type="NCBI Taxonomy" id="1037660"/>
    <lineage>
        <taxon>Eukaryota</taxon>
        <taxon>Fungi</taxon>
        <taxon>Dikarya</taxon>
        <taxon>Basidiomycota</taxon>
        <taxon>Ustilaginomycotina</taxon>
        <taxon>Exobasidiomycetes</taxon>
        <taxon>Georgefischeriales</taxon>
        <taxon>Tilletiariaceae</taxon>
        <taxon>Tilletiaria</taxon>
    </lineage>
</organism>
<dbReference type="InterPro" id="IPR050168">
    <property type="entry name" value="AAA_ATPase_domain"/>
</dbReference>
<accession>A0A066VXC8</accession>
<evidence type="ECO:0000256" key="3">
    <source>
        <dbReference type="ARBA" id="ARBA00022448"/>
    </source>
</evidence>
<evidence type="ECO:0000256" key="7">
    <source>
        <dbReference type="ARBA" id="ARBA00022741"/>
    </source>
</evidence>
<keyword evidence="3" id="KW-0813">Transport</keyword>
<feature type="compositionally biased region" description="Low complexity" evidence="18">
    <location>
        <begin position="395"/>
        <end position="415"/>
    </location>
</feature>
<feature type="domain" description="AAA+ ATPase" evidence="19">
    <location>
        <begin position="837"/>
        <end position="972"/>
    </location>
</feature>
<keyword evidence="4" id="KW-0963">Cytoplasm</keyword>
<evidence type="ECO:0000256" key="11">
    <source>
        <dbReference type="ARBA" id="ARBA00023136"/>
    </source>
</evidence>
<dbReference type="InterPro" id="IPR003960">
    <property type="entry name" value="ATPase_AAA_CS"/>
</dbReference>
<evidence type="ECO:0000256" key="5">
    <source>
        <dbReference type="ARBA" id="ARBA00022593"/>
    </source>
</evidence>
<dbReference type="FunFam" id="1.10.8.60:FF:000105">
    <property type="entry name" value="PeRoXisome assembly factor"/>
    <property type="match status" value="1"/>
</dbReference>
<dbReference type="Pfam" id="PF09262">
    <property type="entry name" value="PEX-1N"/>
    <property type="match status" value="1"/>
</dbReference>
<comment type="catalytic activity">
    <reaction evidence="16">
        <text>ATP + H2O = ADP + phosphate + H(+)</text>
        <dbReference type="Rhea" id="RHEA:13065"/>
        <dbReference type="ChEBI" id="CHEBI:15377"/>
        <dbReference type="ChEBI" id="CHEBI:15378"/>
        <dbReference type="ChEBI" id="CHEBI:30616"/>
        <dbReference type="ChEBI" id="CHEBI:43474"/>
        <dbReference type="ChEBI" id="CHEBI:456216"/>
    </reaction>
    <physiologicalReaction direction="left-to-right" evidence="16">
        <dbReference type="Rhea" id="RHEA:13066"/>
    </physiologicalReaction>
</comment>
<name>A0A066VXC8_TILAU</name>
<comment type="subunit">
    <text evidence="17">Interacts with PEX6; forming the PEX1-PEX6 AAA ATPase complex, which is composed of a heterohexamer formed by a trimer of PEX1-PEX6 dimers.</text>
</comment>
<evidence type="ECO:0000256" key="14">
    <source>
        <dbReference type="ARBA" id="ARBA00034532"/>
    </source>
</evidence>
<feature type="compositionally biased region" description="Polar residues" evidence="18">
    <location>
        <begin position="200"/>
        <end position="222"/>
    </location>
</feature>
<dbReference type="GO" id="GO:0005829">
    <property type="term" value="C:cytosol"/>
    <property type="evidence" value="ECO:0007669"/>
    <property type="project" value="UniProtKB-SubCell"/>
</dbReference>
<evidence type="ECO:0000256" key="1">
    <source>
        <dbReference type="ARBA" id="ARBA00004514"/>
    </source>
</evidence>
<evidence type="ECO:0000256" key="17">
    <source>
        <dbReference type="ARBA" id="ARBA00064205"/>
    </source>
</evidence>
<dbReference type="RefSeq" id="XP_013243000.1">
    <property type="nucleotide sequence ID" value="XM_013387546.1"/>
</dbReference>
<evidence type="ECO:0000256" key="18">
    <source>
        <dbReference type="SAM" id="MobiDB-lite"/>
    </source>
</evidence>
<dbReference type="InParanoid" id="A0A066VXC8"/>
<dbReference type="GO" id="GO:0005524">
    <property type="term" value="F:ATP binding"/>
    <property type="evidence" value="ECO:0007669"/>
    <property type="project" value="UniProtKB-KW"/>
</dbReference>
<dbReference type="GO" id="GO:0016558">
    <property type="term" value="P:protein import into peroxisome matrix"/>
    <property type="evidence" value="ECO:0007669"/>
    <property type="project" value="TreeGrafter"/>
</dbReference>
<dbReference type="InterPro" id="IPR027417">
    <property type="entry name" value="P-loop_NTPase"/>
</dbReference>
<evidence type="ECO:0000259" key="19">
    <source>
        <dbReference type="SMART" id="SM00382"/>
    </source>
</evidence>
<dbReference type="SUPFAM" id="SSF54585">
    <property type="entry name" value="Cdc48 domain 2-like"/>
    <property type="match status" value="1"/>
</dbReference>
<reference evidence="20 21" key="1">
    <citation type="submission" date="2014-05" db="EMBL/GenBank/DDBJ databases">
        <title>Draft genome sequence of a rare smut relative, Tilletiaria anomala UBC 951.</title>
        <authorList>
            <consortium name="DOE Joint Genome Institute"/>
            <person name="Toome M."/>
            <person name="Kuo A."/>
            <person name="Henrissat B."/>
            <person name="Lipzen A."/>
            <person name="Tritt A."/>
            <person name="Yoshinaga Y."/>
            <person name="Zane M."/>
            <person name="Barry K."/>
            <person name="Grigoriev I.V."/>
            <person name="Spatafora J.W."/>
            <person name="Aimea M.C."/>
        </authorList>
    </citation>
    <scope>NUCLEOTIDE SEQUENCE [LARGE SCALE GENOMIC DNA]</scope>
    <source>
        <strain evidence="20 21">UBC 951</strain>
    </source>
</reference>
<comment type="caution">
    <text evidence="20">The sequence shown here is derived from an EMBL/GenBank/DDBJ whole genome shotgun (WGS) entry which is preliminary data.</text>
</comment>
<comment type="subcellular location">
    <subcellularLocation>
        <location evidence="1">Cytoplasm</location>
        <location evidence="1">Cytosol</location>
    </subcellularLocation>
    <subcellularLocation>
        <location evidence="15">Peroxisome membrane</location>
    </subcellularLocation>
</comment>
<evidence type="ECO:0000256" key="12">
    <source>
        <dbReference type="ARBA" id="ARBA00023140"/>
    </source>
</evidence>
<evidence type="ECO:0000256" key="16">
    <source>
        <dbReference type="ARBA" id="ARBA00048778"/>
    </source>
</evidence>
<feature type="compositionally biased region" description="Basic and acidic residues" evidence="18">
    <location>
        <begin position="362"/>
        <end position="375"/>
    </location>
</feature>
<keyword evidence="11" id="KW-0472">Membrane</keyword>
<dbReference type="InterPro" id="IPR041569">
    <property type="entry name" value="AAA_lid_3"/>
</dbReference>
<dbReference type="SUPFAM" id="SSF52540">
    <property type="entry name" value="P-loop containing nucleoside triphosphate hydrolases"/>
    <property type="match status" value="2"/>
</dbReference>
<dbReference type="PROSITE" id="PS00674">
    <property type="entry name" value="AAA"/>
    <property type="match status" value="1"/>
</dbReference>
<keyword evidence="21" id="KW-1185">Reference proteome</keyword>
<feature type="region of interest" description="Disordered" evidence="18">
    <location>
        <begin position="348"/>
        <end position="420"/>
    </location>
</feature>
<gene>
    <name evidence="20" type="ORF">K437DRAFT_274378</name>
</gene>
<dbReference type="Pfam" id="PF00004">
    <property type="entry name" value="AAA"/>
    <property type="match status" value="2"/>
</dbReference>
<dbReference type="InterPro" id="IPR003593">
    <property type="entry name" value="AAA+_ATPase"/>
</dbReference>
<evidence type="ECO:0000256" key="2">
    <source>
        <dbReference type="ARBA" id="ARBA00006914"/>
    </source>
</evidence>
<comment type="similarity">
    <text evidence="2">Belongs to the AAA ATPase family.</text>
</comment>
<dbReference type="Gene3D" id="1.10.8.60">
    <property type="match status" value="2"/>
</dbReference>
<dbReference type="SMART" id="SM00382">
    <property type="entry name" value="AAA"/>
    <property type="match status" value="2"/>
</dbReference>
<dbReference type="Proteomes" id="UP000027361">
    <property type="component" value="Unassembled WGS sequence"/>
</dbReference>
<evidence type="ECO:0000313" key="20">
    <source>
        <dbReference type="EMBL" id="KDN44933.1"/>
    </source>
</evidence>
<evidence type="ECO:0000256" key="10">
    <source>
        <dbReference type="ARBA" id="ARBA00022927"/>
    </source>
</evidence>
<evidence type="ECO:0000313" key="21">
    <source>
        <dbReference type="Proteomes" id="UP000027361"/>
    </source>
</evidence>
<keyword evidence="12" id="KW-0576">Peroxisome</keyword>
<dbReference type="Pfam" id="PF17862">
    <property type="entry name" value="AAA_lid_3"/>
    <property type="match status" value="1"/>
</dbReference>
<dbReference type="OMA" id="WEILSLH"/>
<keyword evidence="9" id="KW-0067">ATP-binding</keyword>
<dbReference type="AlphaFoldDB" id="A0A066VXC8"/>
<sequence length="1177" mass="126988">MSRSTGKGMLARVQLDPLLHSSLVHLPISLHAPLIERNVAPQNIVVELTVQGKDGKEGAKYYCGWSGRSAAPLPASEAIAQSSNSAASAVPSASVICISPALANSFQPVLRTKDGSELVRITLLRSPPLPVASRVDVSPLDADDWEILGTYAEAIELNLLEQCRAACKGMILVVFAGKGGRTTCRFRVDSTDPPTRSIAPDSSQNEDGASTSSRAVRLSTDTELIIAPKPRASHQPTEQPPEDLDLTSNQSARLQAISQKSIEELADRSVSVPEARLVLRRMLYRVMPSLYGPKAVPRTIANGAADGSHPSRSSSAAWADKLVLLDSQSYELLAKTFSTFRCSVTKVPCPNGSNTSSIENALRSDAKANGKSKESEGDDRVEEEGDSSDMEWDESTSSVSVSEGDDSGQSQDGSQLPERPTVGAAFIDGEAYMFGADGAQWPRRHVWLGSEVRKSLGVQDYDLVFFSAPSPATSAQISKLEVPIHSALVNVNGAGPLGQREKRRLAGVDTVLAQCASVVRNTFLSRSLFQCIETSKRSGKSGKSRVFGPIPSGMLITGGAGAGKTSVAKGVLRQLSLPADPSGLTPLVAPHFVDCAAYSEERVPALRALFQSWLNAATWNAPSVLVLDNVDRLVPAEQEHSDGSRNRQLAENLISRIKQTVAESDVFVILTAQSTTAVHALLNGSHIFAETVQLKAPPKETRREILEFLVQKKLTLGALEQEGLNFVTLSTQTEGYLPADLQDLIERAVHEAAIHASTSTAAQQYASSPMVLSLTMQDFAKAQEGFTPLSLRDVKLEKSETSWSDIGGLVETRRILRETLEWPTKYAAIFANCPLRLRSGLLLYGYPGCGKTLLASAVAKECGLNFISVKGPEILNKYIGASEKSVRDLFDRAQAAKPCVLFFDEFDSIAPKRGHDSTGVTDRVVNQLLTQMDGAEGLNGVYVLAATSRPDLIDSALLRPGRLDKSLLCDMPSEEDRLDIMRAVSQKVKLHPDVDLKEWAKRTEGFSGADLQALLYNAHLETIHESINNTKLVSSNGNIASKKDGEQNDVRFVCVGGGDNDAHSRLSGAQHQALSRRLALMLDNSLPKKESLSNGVARANGLSVAQDEVVRESVPIEGKRLVTSEHLQRSLKATRPSVPADEQRRLQRIYSAFAGERDGKFPDGEASQKIGARESLM</sequence>
<feature type="compositionally biased region" description="Acidic residues" evidence="18">
    <location>
        <begin position="376"/>
        <end position="394"/>
    </location>
</feature>
<evidence type="ECO:0000256" key="15">
    <source>
        <dbReference type="ARBA" id="ARBA00046271"/>
    </source>
</evidence>
<evidence type="ECO:0000256" key="8">
    <source>
        <dbReference type="ARBA" id="ARBA00022801"/>
    </source>
</evidence>
<dbReference type="PANTHER" id="PTHR23077:SF12">
    <property type="entry name" value="PEROXISOMAL ATPASE PEX1"/>
    <property type="match status" value="1"/>
</dbReference>
<dbReference type="InterPro" id="IPR029067">
    <property type="entry name" value="CDC48_domain_2-like_sf"/>
</dbReference>